<keyword evidence="5" id="KW-1185">Reference proteome</keyword>
<feature type="domain" description="Integrase catalytic" evidence="3">
    <location>
        <begin position="123"/>
        <end position="234"/>
    </location>
</feature>
<evidence type="ECO:0000313" key="4">
    <source>
        <dbReference type="EMBL" id="UVW35762.1"/>
    </source>
</evidence>
<accession>A0ABY5TPQ0</accession>
<dbReference type="Pfam" id="PF12834">
    <property type="entry name" value="Phage_int_SAM_2"/>
    <property type="match status" value="1"/>
</dbReference>
<feature type="domain" description="Putative integrase N-terminal" evidence="2">
    <location>
        <begin position="1"/>
        <end position="91"/>
    </location>
</feature>
<name>A0ABY5TPQ0_9GAMM</name>
<dbReference type="InterPro" id="IPR011010">
    <property type="entry name" value="DNA_brk_join_enz"/>
</dbReference>
<gene>
    <name evidence="4" type="ORF">NYF23_03905</name>
</gene>
<reference evidence="4" key="1">
    <citation type="submission" date="2022-08" db="EMBL/GenBank/DDBJ databases">
        <title>Catabolic pathway analysis in culturable SAR92 clade bacteria reveals their overlooked roles in DMSP degradation in coastal seas.</title>
        <authorList>
            <person name="He X."/>
            <person name="Zhang X."/>
            <person name="Zhang Y."/>
        </authorList>
    </citation>
    <scope>NUCLEOTIDE SEQUENCE</scope>
    <source>
        <strain evidence="4">H455</strain>
    </source>
</reference>
<dbReference type="InterPro" id="IPR024457">
    <property type="entry name" value="Putative_integrase_N"/>
</dbReference>
<keyword evidence="1" id="KW-0233">DNA recombination</keyword>
<organism evidence="4 5">
    <name type="scientific">SAR92 clade bacterium H455</name>
    <dbReference type="NCBI Taxonomy" id="2974818"/>
    <lineage>
        <taxon>Bacteria</taxon>
        <taxon>Pseudomonadati</taxon>
        <taxon>Pseudomonadota</taxon>
        <taxon>Gammaproteobacteria</taxon>
        <taxon>Cellvibrionales</taxon>
        <taxon>Porticoccaceae</taxon>
        <taxon>SAR92 clade</taxon>
    </lineage>
</organism>
<dbReference type="InterPro" id="IPR013762">
    <property type="entry name" value="Integrase-like_cat_sf"/>
</dbReference>
<dbReference type="SUPFAM" id="SSF56349">
    <property type="entry name" value="DNA breaking-rejoining enzymes"/>
    <property type="match status" value="1"/>
</dbReference>
<protein>
    <submittedName>
        <fullName evidence="4">Integrase domain-containing protein</fullName>
    </submittedName>
</protein>
<evidence type="ECO:0000313" key="5">
    <source>
        <dbReference type="Proteomes" id="UP001059934"/>
    </source>
</evidence>
<evidence type="ECO:0000259" key="2">
    <source>
        <dbReference type="Pfam" id="PF12834"/>
    </source>
</evidence>
<evidence type="ECO:0000259" key="3">
    <source>
        <dbReference type="Pfam" id="PF12835"/>
    </source>
</evidence>
<dbReference type="Proteomes" id="UP001059934">
    <property type="component" value="Chromosome"/>
</dbReference>
<dbReference type="InterPro" id="IPR024456">
    <property type="entry name" value="Integrase_catalytic_putative"/>
</dbReference>
<dbReference type="Pfam" id="PF12835">
    <property type="entry name" value="Integrase_1"/>
    <property type="match status" value="1"/>
</dbReference>
<proteinExistence type="predicted"/>
<sequence length="288" mass="33012">MKDLNYQLKNLCTRNPDGSHNTQADRQLLLQAMANQLFKLGYRRMEAKSLKPKHIDALVAHYLEEGLSSGTIKNRLSILRWWAEKIGKQNVVAKDNAYYGIAERVFVTNISKARDLDSELLEKITDPHIKISLELQKAFGLRREEAIKFSPDYADKGSYIHLKSSWCKGGKARDIPIRTDEQRELIKRAHLIAGKGSLIPSHLMYVQQLRLYEKLTDAVGLSKLHGLRHRYAQERYQELTGWPAPACGGPSHKELEENERLNDRVARFAISQELGHEREQISAVYLGR</sequence>
<dbReference type="Gene3D" id="1.10.443.10">
    <property type="entry name" value="Intergrase catalytic core"/>
    <property type="match status" value="1"/>
</dbReference>
<evidence type="ECO:0000256" key="1">
    <source>
        <dbReference type="ARBA" id="ARBA00023172"/>
    </source>
</evidence>
<dbReference type="EMBL" id="CP103416">
    <property type="protein sequence ID" value="UVW35762.1"/>
    <property type="molecule type" value="Genomic_DNA"/>
</dbReference>